<dbReference type="GO" id="GO:0046872">
    <property type="term" value="F:metal ion binding"/>
    <property type="evidence" value="ECO:0007669"/>
    <property type="project" value="UniProtKB-KW"/>
</dbReference>
<dbReference type="PANTHER" id="PTHR43498">
    <property type="entry name" value="FERREDOXIN:COB-COM HETERODISULFIDE REDUCTASE SUBUNIT A"/>
    <property type="match status" value="1"/>
</dbReference>
<dbReference type="InterPro" id="IPR039650">
    <property type="entry name" value="HdrA-like"/>
</dbReference>
<keyword evidence="5" id="KW-0411">Iron-sulfur</keyword>
<keyword evidence="1" id="KW-0004">4Fe-4S</keyword>
<gene>
    <name evidence="6" type="ORF">CUS89_07900</name>
</gene>
<keyword evidence="4" id="KW-0408">Iron</keyword>
<evidence type="ECO:0000256" key="1">
    <source>
        <dbReference type="ARBA" id="ARBA00022485"/>
    </source>
</evidence>
<dbReference type="PRINTS" id="PR00469">
    <property type="entry name" value="PNDRDTASEII"/>
</dbReference>
<evidence type="ECO:0000256" key="3">
    <source>
        <dbReference type="ARBA" id="ARBA00023002"/>
    </source>
</evidence>
<protein>
    <submittedName>
        <fullName evidence="6">FAD-dependent oxidoreductase</fullName>
    </submittedName>
</protein>
<evidence type="ECO:0000256" key="4">
    <source>
        <dbReference type="ARBA" id="ARBA00023004"/>
    </source>
</evidence>
<keyword evidence="2" id="KW-0479">Metal-binding</keyword>
<dbReference type="Proteomes" id="UP000237934">
    <property type="component" value="Unassembled WGS sequence"/>
</dbReference>
<comment type="caution">
    <text evidence="6">The sequence shown here is derived from an EMBL/GenBank/DDBJ whole genome shotgun (WGS) entry which is preliminary data.</text>
</comment>
<evidence type="ECO:0000256" key="5">
    <source>
        <dbReference type="ARBA" id="ARBA00023014"/>
    </source>
</evidence>
<name>A0A2S7RTZ0_ENTMU</name>
<reference evidence="6 7" key="1">
    <citation type="journal article" date="2018" name="Pathog. Dis.">
        <title>Whole-genome sequencing based characterization of antimicrobial resistance in Enterococcus.</title>
        <authorList>
            <person name="Tyson G."/>
        </authorList>
    </citation>
    <scope>NUCLEOTIDE SEQUENCE [LARGE SCALE GENOMIC DNA]</scope>
    <source>
        <strain evidence="6 7">CVM N55263</strain>
    </source>
</reference>
<dbReference type="GO" id="GO:0051539">
    <property type="term" value="F:4 iron, 4 sulfur cluster binding"/>
    <property type="evidence" value="ECO:0007669"/>
    <property type="project" value="UniProtKB-KW"/>
</dbReference>
<organism evidence="6 7">
    <name type="scientific">Enterococcus mundtii</name>
    <dbReference type="NCBI Taxonomy" id="53346"/>
    <lineage>
        <taxon>Bacteria</taxon>
        <taxon>Bacillati</taxon>
        <taxon>Bacillota</taxon>
        <taxon>Bacilli</taxon>
        <taxon>Lactobacillales</taxon>
        <taxon>Enterococcaceae</taxon>
        <taxon>Enterococcus</taxon>
    </lineage>
</organism>
<dbReference type="AlphaFoldDB" id="A0A2S7RTZ0"/>
<evidence type="ECO:0000313" key="7">
    <source>
        <dbReference type="Proteomes" id="UP000237934"/>
    </source>
</evidence>
<proteinExistence type="predicted"/>
<dbReference type="PANTHER" id="PTHR43498:SF1">
    <property type="entry name" value="COB--COM HETERODISULFIDE REDUCTASE IRON-SULFUR SUBUNIT A"/>
    <property type="match status" value="1"/>
</dbReference>
<dbReference type="EMBL" id="PUAP01000026">
    <property type="protein sequence ID" value="PQF23167.1"/>
    <property type="molecule type" value="Genomic_DNA"/>
</dbReference>
<dbReference type="Pfam" id="PF12831">
    <property type="entry name" value="FAD_oxidored"/>
    <property type="match status" value="1"/>
</dbReference>
<evidence type="ECO:0000313" key="6">
    <source>
        <dbReference type="EMBL" id="PQF23167.1"/>
    </source>
</evidence>
<dbReference type="InterPro" id="IPR036188">
    <property type="entry name" value="FAD/NAD-bd_sf"/>
</dbReference>
<evidence type="ECO:0000256" key="2">
    <source>
        <dbReference type="ARBA" id="ARBA00022723"/>
    </source>
</evidence>
<keyword evidence="3" id="KW-0560">Oxidoreductase</keyword>
<sequence length="485" mass="53239">MVYYYFCKRKQKGVVFLDSSSLKENYDVVVVGGGMSGAFAAIAAARNGAKTLIIDQNGYFGGTLTANGVGPMMTYFAGDKQVILGLGQEMVERLVERGYSPGHVLDSTNYISYVTPFSAEGLKIILDEMVSESGASILFHTYLIGLEKEAGEIKNVSVVNKDGISKISSKVFIDATGDGDLAVMSEVPFQLGRETDNAMQPMTMNLKVYGVDTQKLRAAVLDDPEKFPRLNRDLNVMKNTEILSFVGFDAEFKQAKEEGRINIPREDILFFETNVPGEFIMNTSRIINESGVSAEGLTKAEMIGRKQCEELYHFLVESVPGFENAKIAYSGPSVGVRGTRQIKGKYTLTNQDVLENKPFASTIAHSGYPIDIHNPKGEGTVSVHANQTEEVAHEKFDKSVFDSYYRIPYEIMITNEINNLIVTGRCVSASFEAQAAIRTTPTMTALGQAAGTAAYIAAKEEQTVGEINIKELQNKLIEQKSFIEI</sequence>
<dbReference type="GO" id="GO:0016491">
    <property type="term" value="F:oxidoreductase activity"/>
    <property type="evidence" value="ECO:0007669"/>
    <property type="project" value="UniProtKB-KW"/>
</dbReference>
<dbReference type="SUPFAM" id="SSF51905">
    <property type="entry name" value="FAD/NAD(P)-binding domain"/>
    <property type="match status" value="1"/>
</dbReference>
<dbReference type="Gene3D" id="3.50.50.60">
    <property type="entry name" value="FAD/NAD(P)-binding domain"/>
    <property type="match status" value="1"/>
</dbReference>
<accession>A0A2S7RTZ0</accession>